<dbReference type="STRING" id="1484693.RS694_14275"/>
<keyword evidence="3" id="KW-1185">Reference proteome</keyword>
<reference evidence="2 3" key="1">
    <citation type="submission" date="2017-01" db="EMBL/GenBank/DDBJ databases">
        <authorList>
            <person name="Mah S.A."/>
            <person name="Swanson W.J."/>
            <person name="Moy G.W."/>
            <person name="Vacquier V.D."/>
        </authorList>
    </citation>
    <scope>NUCLEOTIDE SEQUENCE [LARGE SCALE GENOMIC DNA]</scope>
    <source>
        <strain evidence="2 3">DSM 22694</strain>
    </source>
</reference>
<feature type="transmembrane region" description="Helical" evidence="1">
    <location>
        <begin position="96"/>
        <end position="118"/>
    </location>
</feature>
<keyword evidence="1" id="KW-0472">Membrane</keyword>
<sequence>MITQILLHTPAWVWGLLAVLLALGFTQTRSGLVGLPRITFMPLAMVALSAYGTVSAFGATPGVLLAWLVGAALLATFITLRPLPAGTRFDTATQNLFVPGSWTPMALILGIFCTKYFVGVDTALHPALPHDSAFTLGFAALYGAFSGTFAARAARLLRLALLERNNLSATPLTA</sequence>
<organism evidence="2 3">
    <name type="scientific">Rhodoferax saidenbachensis</name>
    <dbReference type="NCBI Taxonomy" id="1484693"/>
    <lineage>
        <taxon>Bacteria</taxon>
        <taxon>Pseudomonadati</taxon>
        <taxon>Pseudomonadota</taxon>
        <taxon>Betaproteobacteria</taxon>
        <taxon>Burkholderiales</taxon>
        <taxon>Comamonadaceae</taxon>
        <taxon>Rhodoferax</taxon>
    </lineage>
</organism>
<dbReference type="KEGG" id="rsb:RS694_14275"/>
<evidence type="ECO:0000313" key="3">
    <source>
        <dbReference type="Proteomes" id="UP000186110"/>
    </source>
</evidence>
<feature type="transmembrane region" description="Helical" evidence="1">
    <location>
        <begin position="6"/>
        <end position="26"/>
    </location>
</feature>
<evidence type="ECO:0000313" key="2">
    <source>
        <dbReference type="EMBL" id="APW43584.1"/>
    </source>
</evidence>
<evidence type="ECO:0008006" key="4">
    <source>
        <dbReference type="Google" id="ProtNLM"/>
    </source>
</evidence>
<dbReference type="Proteomes" id="UP000186110">
    <property type="component" value="Chromosome"/>
</dbReference>
<dbReference type="InterPro" id="IPR046730">
    <property type="entry name" value="DUF6622"/>
</dbReference>
<dbReference type="Pfam" id="PF20327">
    <property type="entry name" value="DUF6622"/>
    <property type="match status" value="1"/>
</dbReference>
<feature type="transmembrane region" description="Helical" evidence="1">
    <location>
        <begin position="38"/>
        <end position="58"/>
    </location>
</feature>
<keyword evidence="1" id="KW-1133">Transmembrane helix</keyword>
<feature type="transmembrane region" description="Helical" evidence="1">
    <location>
        <begin position="64"/>
        <end position="84"/>
    </location>
</feature>
<evidence type="ECO:0000256" key="1">
    <source>
        <dbReference type="SAM" id="Phobius"/>
    </source>
</evidence>
<feature type="transmembrane region" description="Helical" evidence="1">
    <location>
        <begin position="133"/>
        <end position="154"/>
    </location>
</feature>
<dbReference type="eggNOG" id="ENOG5032ZU3">
    <property type="taxonomic scope" value="Bacteria"/>
</dbReference>
<gene>
    <name evidence="2" type="ORF">RS694_14275</name>
</gene>
<dbReference type="AlphaFoldDB" id="A0A1P8KC49"/>
<accession>A0A1P8KC49</accession>
<dbReference type="EMBL" id="CP019239">
    <property type="protein sequence ID" value="APW43584.1"/>
    <property type="molecule type" value="Genomic_DNA"/>
</dbReference>
<dbReference type="RefSeq" id="WP_029709759.1">
    <property type="nucleotide sequence ID" value="NZ_CP019239.1"/>
</dbReference>
<protein>
    <recommendedName>
        <fullName evidence="4">Tat pathway signal sequence</fullName>
    </recommendedName>
</protein>
<keyword evidence="1" id="KW-0812">Transmembrane</keyword>
<name>A0A1P8KC49_9BURK</name>
<proteinExistence type="predicted"/>